<accession>A0ABU7SGY4</accession>
<organism evidence="1 2">
    <name type="scientific">Plantactinospora veratri</name>
    <dbReference type="NCBI Taxonomy" id="1436122"/>
    <lineage>
        <taxon>Bacteria</taxon>
        <taxon>Bacillati</taxon>
        <taxon>Actinomycetota</taxon>
        <taxon>Actinomycetes</taxon>
        <taxon>Micromonosporales</taxon>
        <taxon>Micromonosporaceae</taxon>
        <taxon>Plantactinospora</taxon>
    </lineage>
</organism>
<keyword evidence="2" id="KW-1185">Reference proteome</keyword>
<evidence type="ECO:0000313" key="1">
    <source>
        <dbReference type="EMBL" id="MEE6309218.1"/>
    </source>
</evidence>
<reference evidence="1 2" key="1">
    <citation type="submission" date="2024-01" db="EMBL/GenBank/DDBJ databases">
        <title>Genome insights into Plantactinospora veratri sp. nov.</title>
        <authorList>
            <person name="Wang L."/>
        </authorList>
    </citation>
    <scope>NUCLEOTIDE SEQUENCE [LARGE SCALE GENOMIC DNA]</scope>
    <source>
        <strain evidence="1 2">NEAU-FHS4</strain>
    </source>
</reference>
<sequence>MTAEPVGPASRRPWSPDPVRQRLANHTIEDVRLLLTLAKPFEARLRVRDIAA</sequence>
<dbReference type="EMBL" id="JAZGQL010000015">
    <property type="protein sequence ID" value="MEE6309218.1"/>
    <property type="molecule type" value="Genomic_DNA"/>
</dbReference>
<name>A0ABU7SGY4_9ACTN</name>
<dbReference type="Proteomes" id="UP001339911">
    <property type="component" value="Unassembled WGS sequence"/>
</dbReference>
<dbReference type="RefSeq" id="WP_331209503.1">
    <property type="nucleotide sequence ID" value="NZ_JAZGQL010000015.1"/>
</dbReference>
<gene>
    <name evidence="1" type="ORF">V1634_20475</name>
</gene>
<comment type="caution">
    <text evidence="1">The sequence shown here is derived from an EMBL/GenBank/DDBJ whole genome shotgun (WGS) entry which is preliminary data.</text>
</comment>
<evidence type="ECO:0000313" key="2">
    <source>
        <dbReference type="Proteomes" id="UP001339911"/>
    </source>
</evidence>
<protein>
    <submittedName>
        <fullName evidence="1">Uncharacterized protein</fullName>
    </submittedName>
</protein>
<proteinExistence type="predicted"/>